<keyword evidence="6" id="KW-0812">Transmembrane</keyword>
<accession>A0A427XF37</accession>
<keyword evidence="2" id="KW-0808">Transferase</keyword>
<sequence>MNDVILMLASRTNATSFTQWVTSANLSANWTDISLEVMDSEGEMAGSQSFSILPCSDRPATHKSSNVGAIVGGVVGGIAAILIIAVAAWYLVRRRRKQKTHRGDRFVVDNNDYEPRPFHQVTSTTTTIANRPGSLGRSSSGAGVTHSVSNSNSGASGDHDDAQLANMNAFQSAASRSAGTPSLSADDTSITNRNSTMYNGTDGSTHALDSGTGLTTVDGLLPPIYEPGWQEAQAQTGGGANEKSNRPAASQHVR</sequence>
<comment type="caution">
    <text evidence="7">The sequence shown here is derived from an EMBL/GenBank/DDBJ whole genome shotgun (WGS) entry which is preliminary data.</text>
</comment>
<reference evidence="7 8" key="1">
    <citation type="submission" date="2018-11" db="EMBL/GenBank/DDBJ databases">
        <title>Genome sequence of Apiotrichum porosum DSM 27194.</title>
        <authorList>
            <person name="Aliyu H."/>
            <person name="Gorte O."/>
            <person name="Ochsenreither K."/>
        </authorList>
    </citation>
    <scope>NUCLEOTIDE SEQUENCE [LARGE SCALE GENOMIC DNA]</scope>
    <source>
        <strain evidence="7 8">DSM 27194</strain>
    </source>
</reference>
<feature type="transmembrane region" description="Helical" evidence="6">
    <location>
        <begin position="67"/>
        <end position="92"/>
    </location>
</feature>
<keyword evidence="6" id="KW-0472">Membrane</keyword>
<dbReference type="InterPro" id="IPR044912">
    <property type="entry name" value="Egfr_JX_dom"/>
</dbReference>
<keyword evidence="6" id="KW-1133">Transmembrane helix</keyword>
<name>A0A427XF37_9TREE</name>
<keyword evidence="3" id="KW-0418">Kinase</keyword>
<feature type="compositionally biased region" description="Basic and acidic residues" evidence="5">
    <location>
        <begin position="101"/>
        <end position="117"/>
    </location>
</feature>
<evidence type="ECO:0000313" key="8">
    <source>
        <dbReference type="Proteomes" id="UP000279236"/>
    </source>
</evidence>
<evidence type="ECO:0000256" key="6">
    <source>
        <dbReference type="SAM" id="Phobius"/>
    </source>
</evidence>
<feature type="compositionally biased region" description="Polar residues" evidence="5">
    <location>
        <begin position="120"/>
        <end position="129"/>
    </location>
</feature>
<evidence type="ECO:0000256" key="3">
    <source>
        <dbReference type="ARBA" id="ARBA00022777"/>
    </source>
</evidence>
<dbReference type="RefSeq" id="XP_028472622.1">
    <property type="nucleotide sequence ID" value="XM_028619126.1"/>
</dbReference>
<keyword evidence="8" id="KW-1185">Reference proteome</keyword>
<keyword evidence="4" id="KW-0829">Tyrosine-protein kinase</keyword>
<evidence type="ECO:0000256" key="1">
    <source>
        <dbReference type="ARBA" id="ARBA00011902"/>
    </source>
</evidence>
<evidence type="ECO:0000256" key="4">
    <source>
        <dbReference type="ARBA" id="ARBA00023137"/>
    </source>
</evidence>
<dbReference type="Proteomes" id="UP000279236">
    <property type="component" value="Unassembled WGS sequence"/>
</dbReference>
<evidence type="ECO:0000313" key="7">
    <source>
        <dbReference type="EMBL" id="RSH77475.1"/>
    </source>
</evidence>
<organism evidence="7 8">
    <name type="scientific">Apiotrichum porosum</name>
    <dbReference type="NCBI Taxonomy" id="105984"/>
    <lineage>
        <taxon>Eukaryota</taxon>
        <taxon>Fungi</taxon>
        <taxon>Dikarya</taxon>
        <taxon>Basidiomycota</taxon>
        <taxon>Agaricomycotina</taxon>
        <taxon>Tremellomycetes</taxon>
        <taxon>Trichosporonales</taxon>
        <taxon>Trichosporonaceae</taxon>
        <taxon>Apiotrichum</taxon>
    </lineage>
</organism>
<feature type="compositionally biased region" description="Polar residues" evidence="5">
    <location>
        <begin position="165"/>
        <end position="204"/>
    </location>
</feature>
<gene>
    <name evidence="7" type="ORF">EHS24_003447</name>
</gene>
<feature type="compositionally biased region" description="Polar residues" evidence="5">
    <location>
        <begin position="136"/>
        <end position="155"/>
    </location>
</feature>
<protein>
    <recommendedName>
        <fullName evidence="1">receptor protein-tyrosine kinase</fullName>
        <ecNumber evidence="1">2.7.10.1</ecNumber>
    </recommendedName>
</protein>
<dbReference type="AlphaFoldDB" id="A0A427XF37"/>
<dbReference type="GO" id="GO:0004714">
    <property type="term" value="F:transmembrane receptor protein tyrosine kinase activity"/>
    <property type="evidence" value="ECO:0007669"/>
    <property type="project" value="UniProtKB-EC"/>
</dbReference>
<dbReference type="EMBL" id="RSCE01000016">
    <property type="protein sequence ID" value="RSH77475.1"/>
    <property type="molecule type" value="Genomic_DNA"/>
</dbReference>
<evidence type="ECO:0000256" key="2">
    <source>
        <dbReference type="ARBA" id="ARBA00022679"/>
    </source>
</evidence>
<evidence type="ECO:0000256" key="5">
    <source>
        <dbReference type="SAM" id="MobiDB-lite"/>
    </source>
</evidence>
<dbReference type="GeneID" id="39587990"/>
<dbReference type="EC" id="2.7.10.1" evidence="1"/>
<feature type="region of interest" description="Disordered" evidence="5">
    <location>
        <begin position="100"/>
        <end position="254"/>
    </location>
</feature>
<proteinExistence type="predicted"/>
<dbReference type="Gene3D" id="6.10.250.2930">
    <property type="match status" value="1"/>
</dbReference>